<dbReference type="GO" id="GO:0031388">
    <property type="term" value="P:organic acid phosphorylation"/>
    <property type="evidence" value="ECO:0007669"/>
    <property type="project" value="InterPro"/>
</dbReference>
<dbReference type="AlphaFoldDB" id="A0A6H2EJC8"/>
<evidence type="ECO:0000313" key="2">
    <source>
        <dbReference type="Proteomes" id="UP000502298"/>
    </source>
</evidence>
<organism evidence="1 2">
    <name type="scientific">Arcanobacterium buesumense</name>
    <dbReference type="NCBI Taxonomy" id="2722751"/>
    <lineage>
        <taxon>Bacteria</taxon>
        <taxon>Bacillati</taxon>
        <taxon>Actinomycetota</taxon>
        <taxon>Actinomycetes</taxon>
        <taxon>Actinomycetales</taxon>
        <taxon>Actinomycetaceae</taxon>
        <taxon>Arcanobacterium</taxon>
    </lineage>
</organism>
<proteinExistence type="predicted"/>
<accession>A0A6H2EJC8</accession>
<sequence length="338" mass="36426">MAQSISNGWLSARPTDQIAAIVHSDGDSIAHVGTGLAQVFSRDFPDAQDIERRGDGPRRILWISHSQRSAMIDLAEAATWPGNSDPRGSSSFLAHDLLFLADLGISYVHIHLPVLMSNTDLGIGLLSGLSHITLAYNSSIDVLSNALHKARSALGTMALYVTYPHDQDLLGLAGLARTWQRSGLDPNLAHLINKDMATFAHNLDQAAQVRSSSLLNAEPTLTFEGVGGGLGKIFYLLKAKLDLIGQNLVLPPEADIYIYVTDHLELNVPRGLQVVAEHAESLGVPVVLVAAHTQLVRGELPGLGVHGLYRLPTESEPFHTQGLEELGARLASTWGWDT</sequence>
<dbReference type="Gene3D" id="3.90.1510.10">
    <property type="entry name" value="Glycerate kinase, domain 2"/>
    <property type="match status" value="1"/>
</dbReference>
<protein>
    <recommendedName>
        <fullName evidence="3">Glycerate kinase</fullName>
    </recommendedName>
</protein>
<keyword evidence="2" id="KW-1185">Reference proteome</keyword>
<reference evidence="1 2" key="1">
    <citation type="submission" date="2020-03" db="EMBL/GenBank/DDBJ databases">
        <title>Complete genome of Arcanobacterium buesumensis sp. nov. strain 2701.</title>
        <authorList>
            <person name="Borowiak M."/>
            <person name="Alssahen M."/>
            <person name="Laemmler C."/>
            <person name="Malorny B."/>
            <person name="Hassan A."/>
            <person name="Prenger-Berninghoff E."/>
            <person name="Ploetz M."/>
            <person name="Abdulmawjood A."/>
        </authorList>
    </citation>
    <scope>NUCLEOTIDE SEQUENCE [LARGE SCALE GENOMIC DNA]</scope>
    <source>
        <strain evidence="1 2">2701</strain>
    </source>
</reference>
<evidence type="ECO:0008006" key="3">
    <source>
        <dbReference type="Google" id="ProtNLM"/>
    </source>
</evidence>
<dbReference type="GO" id="GO:0008887">
    <property type="term" value="F:glycerate kinase activity"/>
    <property type="evidence" value="ECO:0007669"/>
    <property type="project" value="InterPro"/>
</dbReference>
<dbReference type="RefSeq" id="WP_168917608.1">
    <property type="nucleotide sequence ID" value="NZ_CP050804.1"/>
</dbReference>
<dbReference type="KEGG" id="arca:HC352_03550"/>
<name>A0A6H2EJC8_9ACTO</name>
<dbReference type="EMBL" id="CP050804">
    <property type="protein sequence ID" value="QJC21668.1"/>
    <property type="molecule type" value="Genomic_DNA"/>
</dbReference>
<evidence type="ECO:0000313" key="1">
    <source>
        <dbReference type="EMBL" id="QJC21668.1"/>
    </source>
</evidence>
<gene>
    <name evidence="1" type="ORF">HC352_03550</name>
</gene>
<dbReference type="InterPro" id="IPR018193">
    <property type="entry name" value="Glyc_kinase_flavodox-like_fold"/>
</dbReference>
<dbReference type="Proteomes" id="UP000502298">
    <property type="component" value="Chromosome"/>
</dbReference>